<dbReference type="OrthoDB" id="8563353at2"/>
<name>A0A2A2I2X9_9GAMM</name>
<gene>
    <name evidence="3" type="ORF">C8D92_104197</name>
    <name evidence="2" type="ORF">CF392_11090</name>
</gene>
<dbReference type="RefSeq" id="WP_095611521.1">
    <property type="nucleotide sequence ID" value="NZ_NMPM01000062.1"/>
</dbReference>
<reference evidence="3 5" key="2">
    <citation type="submission" date="2018-04" db="EMBL/GenBank/DDBJ databases">
        <title>Genomic Encyclopedia of Type Strains, Phase IV (KMG-IV): sequencing the most valuable type-strain genomes for metagenomic binning, comparative biology and taxonomic classification.</title>
        <authorList>
            <person name="Goeker M."/>
        </authorList>
    </citation>
    <scope>NUCLEOTIDE SEQUENCE [LARGE SCALE GENOMIC DNA]</scope>
    <source>
        <strain evidence="3 5">DSM 28688</strain>
    </source>
</reference>
<organism evidence="2 4">
    <name type="scientific">Tamilnaduibacter salinus</name>
    <dbReference type="NCBI Taxonomy" id="1484056"/>
    <lineage>
        <taxon>Bacteria</taxon>
        <taxon>Pseudomonadati</taxon>
        <taxon>Pseudomonadota</taxon>
        <taxon>Gammaproteobacteria</taxon>
        <taxon>Pseudomonadales</taxon>
        <taxon>Marinobacteraceae</taxon>
        <taxon>Tamilnaduibacter</taxon>
    </lineage>
</organism>
<dbReference type="Proteomes" id="UP000245887">
    <property type="component" value="Unassembled WGS sequence"/>
</dbReference>
<accession>A0A2A2I2X9</accession>
<dbReference type="Proteomes" id="UP000218332">
    <property type="component" value="Unassembled WGS sequence"/>
</dbReference>
<dbReference type="InterPro" id="IPR025218">
    <property type="entry name" value="DUF4426"/>
</dbReference>
<evidence type="ECO:0000259" key="1">
    <source>
        <dbReference type="Pfam" id="PF14467"/>
    </source>
</evidence>
<sequence length="149" mass="16813">MTVRSFFHWLLLIGLAVLPLSAGAGQYKSFGDYQLHYSIFPSSTLQADIAKQYNLTRSRSIGVINVSLLKQSGNRLEPVNGQVEVRIANDVQQEWFPGFRRIQEGEATYYLASFQFVEGDLLTFHISATVPGRDRPMRVRVAKTLFNDG</sequence>
<feature type="domain" description="DUF4426" evidence="1">
    <location>
        <begin position="28"/>
        <end position="148"/>
    </location>
</feature>
<dbReference type="EMBL" id="QEKQ01000004">
    <property type="protein sequence ID" value="PVY76965.1"/>
    <property type="molecule type" value="Genomic_DNA"/>
</dbReference>
<dbReference type="Pfam" id="PF14467">
    <property type="entry name" value="DUF4426"/>
    <property type="match status" value="1"/>
</dbReference>
<protein>
    <submittedName>
        <fullName evidence="3">Uncharacterized protein DUF4426</fullName>
    </submittedName>
</protein>
<comment type="caution">
    <text evidence="2">The sequence shown here is derived from an EMBL/GenBank/DDBJ whole genome shotgun (WGS) entry which is preliminary data.</text>
</comment>
<keyword evidence="4" id="KW-1185">Reference proteome</keyword>
<reference evidence="2 4" key="1">
    <citation type="submission" date="2017-07" db="EMBL/GenBank/DDBJ databases">
        <title>Tamlnaduibacter salinus (Mi-7) genome sequencing.</title>
        <authorList>
            <person name="Verma A."/>
            <person name="Krishnamurthi S."/>
        </authorList>
    </citation>
    <scope>NUCLEOTIDE SEQUENCE [LARGE SCALE GENOMIC DNA]</scope>
    <source>
        <strain evidence="2 4">Mi-7</strain>
    </source>
</reference>
<evidence type="ECO:0000313" key="4">
    <source>
        <dbReference type="Proteomes" id="UP000218332"/>
    </source>
</evidence>
<evidence type="ECO:0000313" key="3">
    <source>
        <dbReference type="EMBL" id="PVY76965.1"/>
    </source>
</evidence>
<proteinExistence type="predicted"/>
<dbReference type="Gene3D" id="2.60.40.3340">
    <property type="entry name" value="Domain of unknown function DUF4426"/>
    <property type="match status" value="1"/>
</dbReference>
<dbReference type="EMBL" id="NMPM01000062">
    <property type="protein sequence ID" value="PAV25450.1"/>
    <property type="molecule type" value="Genomic_DNA"/>
</dbReference>
<evidence type="ECO:0000313" key="2">
    <source>
        <dbReference type="EMBL" id="PAV25450.1"/>
    </source>
</evidence>
<evidence type="ECO:0000313" key="5">
    <source>
        <dbReference type="Proteomes" id="UP000245887"/>
    </source>
</evidence>
<dbReference type="AlphaFoldDB" id="A0A2A2I2X9"/>